<keyword evidence="10" id="KW-1185">Reference proteome</keyword>
<evidence type="ECO:0000256" key="8">
    <source>
        <dbReference type="SAM" id="Phobius"/>
    </source>
</evidence>
<protein>
    <submittedName>
        <fullName evidence="9">Metal transporter nramp6</fullName>
    </submittedName>
</protein>
<keyword evidence="7 8" id="KW-0472">Membrane</keyword>
<proteinExistence type="inferred from homology"/>
<dbReference type="GO" id="GO:0005384">
    <property type="term" value="F:manganese ion transmembrane transporter activity"/>
    <property type="evidence" value="ECO:0007669"/>
    <property type="project" value="TreeGrafter"/>
</dbReference>
<dbReference type="GO" id="GO:0034755">
    <property type="term" value="P:iron ion transmembrane transport"/>
    <property type="evidence" value="ECO:0007669"/>
    <property type="project" value="TreeGrafter"/>
</dbReference>
<dbReference type="InterPro" id="IPR001046">
    <property type="entry name" value="NRAMP_fam"/>
</dbReference>
<accession>A0AAW0KCU7</accession>
<keyword evidence="5 8" id="KW-1133">Transmembrane helix</keyword>
<comment type="subcellular location">
    <subcellularLocation>
        <location evidence="1">Membrane</location>
        <topology evidence="1">Multi-pass membrane protein</topology>
    </subcellularLocation>
</comment>
<feature type="transmembrane region" description="Helical" evidence="8">
    <location>
        <begin position="103"/>
        <end position="122"/>
    </location>
</feature>
<evidence type="ECO:0000256" key="2">
    <source>
        <dbReference type="ARBA" id="ARBA00009965"/>
    </source>
</evidence>
<evidence type="ECO:0000256" key="5">
    <source>
        <dbReference type="ARBA" id="ARBA00022989"/>
    </source>
</evidence>
<keyword evidence="4 8" id="KW-0812">Transmembrane</keyword>
<dbReference type="PANTHER" id="PTHR11706:SF77">
    <property type="entry name" value="METAL TRANSPORTER NRAMP5"/>
    <property type="match status" value="1"/>
</dbReference>
<comment type="similarity">
    <text evidence="2">Belongs to the NRAMP (TC 2.A.55) family.</text>
</comment>
<sequence length="213" mass="23753">MRIQQQQQQVTDVVPSLTWGGDSHRVAAINLEESPNISDKHDHEDSQNQDLSIIYMMFQKPRWKKFLSFVGPGFLISMASIDPGSSKHLSELCKLEYPKYVKYFLWLLAEFAVICADIPEVVGTAFALNILFHIPIWTGVLITGLSTLLLLGLQRYGPPAAAVIKGLFVPKLSGQGAIGNAIALLGSVIMPYMIYCFIKYPCSLFHNHCFSSF</sequence>
<gene>
    <name evidence="9" type="primary">NRAMP6_2</name>
    <name evidence="9" type="ORF">CFP56_022447</name>
</gene>
<organism evidence="9 10">
    <name type="scientific">Quercus suber</name>
    <name type="common">Cork oak</name>
    <dbReference type="NCBI Taxonomy" id="58331"/>
    <lineage>
        <taxon>Eukaryota</taxon>
        <taxon>Viridiplantae</taxon>
        <taxon>Streptophyta</taxon>
        <taxon>Embryophyta</taxon>
        <taxon>Tracheophyta</taxon>
        <taxon>Spermatophyta</taxon>
        <taxon>Magnoliopsida</taxon>
        <taxon>eudicotyledons</taxon>
        <taxon>Gunneridae</taxon>
        <taxon>Pentapetalae</taxon>
        <taxon>rosids</taxon>
        <taxon>fabids</taxon>
        <taxon>Fagales</taxon>
        <taxon>Fagaceae</taxon>
        <taxon>Quercus</taxon>
    </lineage>
</organism>
<feature type="transmembrane region" description="Helical" evidence="8">
    <location>
        <begin position="177"/>
        <end position="198"/>
    </location>
</feature>
<evidence type="ECO:0000313" key="9">
    <source>
        <dbReference type="EMBL" id="KAK7836468.1"/>
    </source>
</evidence>
<comment type="caution">
    <text evidence="9">The sequence shown here is derived from an EMBL/GenBank/DDBJ whole genome shotgun (WGS) entry which is preliminary data.</text>
</comment>
<feature type="transmembrane region" description="Helical" evidence="8">
    <location>
        <begin position="66"/>
        <end position="83"/>
    </location>
</feature>
<evidence type="ECO:0000256" key="4">
    <source>
        <dbReference type="ARBA" id="ARBA00022692"/>
    </source>
</evidence>
<dbReference type="GO" id="GO:0005886">
    <property type="term" value="C:plasma membrane"/>
    <property type="evidence" value="ECO:0007669"/>
    <property type="project" value="TreeGrafter"/>
</dbReference>
<dbReference type="Pfam" id="PF01566">
    <property type="entry name" value="Nramp"/>
    <property type="match status" value="1"/>
</dbReference>
<reference evidence="9 10" key="1">
    <citation type="journal article" date="2018" name="Sci. Data">
        <title>The draft genome sequence of cork oak.</title>
        <authorList>
            <person name="Ramos A.M."/>
            <person name="Usie A."/>
            <person name="Barbosa P."/>
            <person name="Barros P.M."/>
            <person name="Capote T."/>
            <person name="Chaves I."/>
            <person name="Simoes F."/>
            <person name="Abreu I."/>
            <person name="Carrasquinho I."/>
            <person name="Faro C."/>
            <person name="Guimaraes J.B."/>
            <person name="Mendonca D."/>
            <person name="Nobrega F."/>
            <person name="Rodrigues L."/>
            <person name="Saibo N.J.M."/>
            <person name="Varela M.C."/>
            <person name="Egas C."/>
            <person name="Matos J."/>
            <person name="Miguel C.M."/>
            <person name="Oliveira M.M."/>
            <person name="Ricardo C.P."/>
            <person name="Goncalves S."/>
        </authorList>
    </citation>
    <scope>NUCLEOTIDE SEQUENCE [LARGE SCALE GENOMIC DNA]</scope>
    <source>
        <strain evidence="10">cv. HL8</strain>
    </source>
</reference>
<evidence type="ECO:0000256" key="7">
    <source>
        <dbReference type="ARBA" id="ARBA00023136"/>
    </source>
</evidence>
<dbReference type="Proteomes" id="UP000237347">
    <property type="component" value="Unassembled WGS sequence"/>
</dbReference>
<name>A0AAW0KCU7_QUESU</name>
<dbReference type="GO" id="GO:0015086">
    <property type="term" value="F:cadmium ion transmembrane transporter activity"/>
    <property type="evidence" value="ECO:0007669"/>
    <property type="project" value="TreeGrafter"/>
</dbReference>
<evidence type="ECO:0000313" key="10">
    <source>
        <dbReference type="Proteomes" id="UP000237347"/>
    </source>
</evidence>
<feature type="transmembrane region" description="Helical" evidence="8">
    <location>
        <begin position="134"/>
        <end position="157"/>
    </location>
</feature>
<keyword evidence="6" id="KW-0406">Ion transport</keyword>
<dbReference type="AlphaFoldDB" id="A0AAW0KCU7"/>
<dbReference type="PANTHER" id="PTHR11706">
    <property type="entry name" value="SOLUTE CARRIER PROTEIN FAMILY 11 MEMBER"/>
    <property type="match status" value="1"/>
</dbReference>
<dbReference type="PRINTS" id="PR00447">
    <property type="entry name" value="NATRESASSCMP"/>
</dbReference>
<keyword evidence="3" id="KW-0813">Transport</keyword>
<evidence type="ECO:0000256" key="1">
    <source>
        <dbReference type="ARBA" id="ARBA00004141"/>
    </source>
</evidence>
<evidence type="ECO:0000256" key="6">
    <source>
        <dbReference type="ARBA" id="ARBA00023065"/>
    </source>
</evidence>
<dbReference type="EMBL" id="PKMF04000352">
    <property type="protein sequence ID" value="KAK7836468.1"/>
    <property type="molecule type" value="Genomic_DNA"/>
</dbReference>
<evidence type="ECO:0000256" key="3">
    <source>
        <dbReference type="ARBA" id="ARBA00022448"/>
    </source>
</evidence>